<reference evidence="2 3" key="1">
    <citation type="submission" date="2018-03" db="EMBL/GenBank/DDBJ databases">
        <title>Genomic Encyclopedia of Archaeal and Bacterial Type Strains, Phase II (KMG-II): from individual species to whole genera.</title>
        <authorList>
            <person name="Goeker M."/>
        </authorList>
    </citation>
    <scope>NUCLEOTIDE SEQUENCE [LARGE SCALE GENOMIC DNA]</scope>
    <source>
        <strain evidence="2 3">DSM 19711</strain>
    </source>
</reference>
<dbReference type="EMBL" id="PVZF01000005">
    <property type="protein sequence ID" value="PRY15327.1"/>
    <property type="molecule type" value="Genomic_DNA"/>
</dbReference>
<accession>A0A2T0R4M7</accession>
<evidence type="ECO:0000313" key="2">
    <source>
        <dbReference type="EMBL" id="PRY15327.1"/>
    </source>
</evidence>
<feature type="region of interest" description="Disordered" evidence="1">
    <location>
        <begin position="401"/>
        <end position="431"/>
    </location>
</feature>
<sequence length="883" mass="93525">MSDLADALREAIAGQSPRRVAELLDGVPERERPALRVVLKVDREGLGRPAWAVAAAGLEGGAAAVARRLRTAWMPGGHQPVEGSTSSFSWWAPGWVVVARVLLQRQVDWLPDLVVRLADAEVRGWGDSRHVLTERLRRELSLPRPTGAGYLRWAVGQWFGVPWQEDGLDRAERLRREPDPTALVVAVLAVPEIGVELQITRAAPTEEWWSPGWREALLDLVADGTLARDPLLDALTAALALGGSGRHQNSLAHLLGALDPTPEETAARFRDLCALLPEAAGTVADVVLRLGRAAVGAGAVSVAEAVETTAEALRRREKGVVRAHLRWLAGLPAQDPALRDVVLPALSEAFGHEHHDLAQLAWAAVERLLPGAAETVRADLLDRAAELPRDLQDEAVRVLGGSPGVTVPGEPVAAAPPGEPATAPPAAPHPPRVQDLADLVVAITEHTRRGRPADAERVLDGLARFGAQHLQALAAALAPAAESFSLGWERDAHFAPYPFLAAATRRPGSPRWRGEKPGRPGPVPPGGTGILALRAREVVERVRAGVAAPLLAFPDTALGHVDPGRVLADLRRAAATGVDPGPLDLEQTWLRYPRDVADDEHLARLRAVGTPAADRLAQHLSPGGLPEAVVQPVPVALQGRRYGYQDTSEHQDWPLVSLTGSVVDTPLVERGFDGADLPERVVRERWSGGLAALTTLAVLPSHREVAAGELLPPLVDLEHRHDAATTTTLALLPEAGGPTGRATHLALAYGLLSADERVRLGAVDAVHGFAVRGGLDATAAGAALGAVLTLDEAKLVRLTRALAPLAHDDRRGVREFTARYLLAALAPVVPLRRNGLSDLLALAADAAHGTGPHRPVPGLADLATSGGRSRNVTEARRVLAGLA</sequence>
<dbReference type="RefSeq" id="WP_106210629.1">
    <property type="nucleotide sequence ID" value="NZ_PVZF01000005.1"/>
</dbReference>
<dbReference type="AlphaFoldDB" id="A0A2T0R4M7"/>
<dbReference type="Proteomes" id="UP000238083">
    <property type="component" value="Unassembled WGS sequence"/>
</dbReference>
<protein>
    <submittedName>
        <fullName evidence="2">Uncharacterized protein</fullName>
    </submittedName>
</protein>
<name>A0A2T0R4M7_9ACTN</name>
<comment type="caution">
    <text evidence="2">The sequence shown here is derived from an EMBL/GenBank/DDBJ whole genome shotgun (WGS) entry which is preliminary data.</text>
</comment>
<evidence type="ECO:0000256" key="1">
    <source>
        <dbReference type="SAM" id="MobiDB-lite"/>
    </source>
</evidence>
<organism evidence="2 3">
    <name type="scientific">Kineococcus rhizosphaerae</name>
    <dbReference type="NCBI Taxonomy" id="559628"/>
    <lineage>
        <taxon>Bacteria</taxon>
        <taxon>Bacillati</taxon>
        <taxon>Actinomycetota</taxon>
        <taxon>Actinomycetes</taxon>
        <taxon>Kineosporiales</taxon>
        <taxon>Kineosporiaceae</taxon>
        <taxon>Kineococcus</taxon>
    </lineage>
</organism>
<proteinExistence type="predicted"/>
<feature type="region of interest" description="Disordered" evidence="1">
    <location>
        <begin position="506"/>
        <end position="528"/>
    </location>
</feature>
<feature type="compositionally biased region" description="Low complexity" evidence="1">
    <location>
        <begin position="404"/>
        <end position="416"/>
    </location>
</feature>
<keyword evidence="3" id="KW-1185">Reference proteome</keyword>
<dbReference type="OrthoDB" id="3245799at2"/>
<feature type="compositionally biased region" description="Pro residues" evidence="1">
    <location>
        <begin position="417"/>
        <end position="431"/>
    </location>
</feature>
<evidence type="ECO:0000313" key="3">
    <source>
        <dbReference type="Proteomes" id="UP000238083"/>
    </source>
</evidence>
<gene>
    <name evidence="2" type="ORF">CLV37_105255</name>
</gene>